<evidence type="ECO:0000313" key="3">
    <source>
        <dbReference type="RefSeq" id="NP_001134514.1"/>
    </source>
</evidence>
<reference evidence="1" key="1">
    <citation type="submission" date="2008-10" db="EMBL/GenBank/DDBJ databases">
        <authorList>
            <consortium name="cGRASP (B.F. Koop &amp; W.S. Davidson)"/>
            <person name="Leong J."/>
            <person name="von Schalburg K."/>
            <person name="Cooper G."/>
            <person name="Moore R."/>
            <person name="Holt R."/>
            <person name="Davidson W.S."/>
            <person name="Koop B.F."/>
        </authorList>
    </citation>
    <scope>NUCLEOTIDE SEQUENCE</scope>
    <source>
        <tissue evidence="1">Head kidney</tissue>
    </source>
</reference>
<dbReference type="AlphaFoldDB" id="B5XAG5"/>
<accession>B5XAG5</accession>
<reference evidence="1" key="3">
    <citation type="submission" date="2010-08" db="EMBL/GenBank/DDBJ databases">
        <authorList>
            <consortium name="cGRASP (B.F. Koop &amp; W.S. Davidson)"/>
        </authorList>
    </citation>
    <scope>NUCLEOTIDE SEQUENCE</scope>
    <source>
        <tissue evidence="1">Head kidney</tissue>
    </source>
</reference>
<dbReference type="RefSeq" id="NP_001134514.1">
    <property type="nucleotide sequence ID" value="NM_001141042.1"/>
</dbReference>
<keyword evidence="2" id="KW-1185">Reference proteome</keyword>
<proteinExistence type="evidence at transcript level"/>
<evidence type="ECO:0000313" key="2">
    <source>
        <dbReference type="Proteomes" id="UP001652741"/>
    </source>
</evidence>
<reference evidence="1 3" key="2">
    <citation type="journal article" date="2010" name="BMC Genomics">
        <title>Salmo salar and Esox lucius full-length cDNA sequences reveal changes in evolutionary pressures on a post-tetraploidization genome.</title>
        <authorList>
            <person name="Leong J.S."/>
            <person name="Jantzen S.G."/>
            <person name="von Schalburg K.R."/>
            <person name="Cooper G.A."/>
            <person name="Messmer A.M."/>
            <person name="Liao N.Y."/>
            <person name="Munro S."/>
            <person name="Moore R."/>
            <person name="Holt R.A."/>
            <person name="Jones S.J."/>
            <person name="Davidson W.S."/>
            <person name="Koop B.F."/>
        </authorList>
    </citation>
    <scope>NUCLEOTIDE SEQUENCE</scope>
    <source>
        <tissue evidence="1">Head kidney</tissue>
    </source>
</reference>
<dbReference type="GeneID" id="100196013"/>
<dbReference type="CTD" id="100196013"/>
<protein>
    <submittedName>
        <fullName evidence="1 3">Keratin-associated protein 5-5</fullName>
    </submittedName>
</protein>
<dbReference type="KEGG" id="sasa:100196013"/>
<evidence type="ECO:0000313" key="1">
    <source>
        <dbReference type="EMBL" id="ACI67835.1"/>
    </source>
</evidence>
<dbReference type="STRING" id="8030.ENSSSAP00000104818"/>
<dbReference type="Proteomes" id="UP001652741">
    <property type="component" value="Chromosome ssa13"/>
</dbReference>
<name>B5XAG5_SALSA</name>
<gene>
    <name evidence="1" type="primary">KRA55</name>
    <name evidence="3" type="synonym">kra55</name>
</gene>
<sequence>MATTIRLAVVISGCHESICGCYGCIDGCHESICGCYGCIDGCHESICGCYGCIDGCHEPICGCYGCIDGCHGPICGCYGCIDGCHESISMGVISLFVIVMAVCVDGCYCSTFYGCTYGLYVKSCHDSSIMSTHQSILFNQIGNREFRQNTIFAAVIEKG</sequence>
<dbReference type="PaxDb" id="8030-ENSSSAP00000104818"/>
<dbReference type="EMBL" id="BT048034">
    <property type="protein sequence ID" value="ACI67835.1"/>
    <property type="molecule type" value="mRNA"/>
</dbReference>
<reference evidence="3" key="4">
    <citation type="submission" date="2025-04" db="UniProtKB">
        <authorList>
            <consortium name="RefSeq"/>
        </authorList>
    </citation>
    <scope>IDENTIFICATION</scope>
</reference>
<organism evidence="1">
    <name type="scientific">Salmo salar</name>
    <name type="common">Atlantic salmon</name>
    <dbReference type="NCBI Taxonomy" id="8030"/>
    <lineage>
        <taxon>Eukaryota</taxon>
        <taxon>Metazoa</taxon>
        <taxon>Chordata</taxon>
        <taxon>Craniata</taxon>
        <taxon>Vertebrata</taxon>
        <taxon>Euteleostomi</taxon>
        <taxon>Actinopterygii</taxon>
        <taxon>Neopterygii</taxon>
        <taxon>Teleostei</taxon>
        <taxon>Protacanthopterygii</taxon>
        <taxon>Salmoniformes</taxon>
        <taxon>Salmonidae</taxon>
        <taxon>Salmoninae</taxon>
        <taxon>Salmo</taxon>
    </lineage>
</organism>